<dbReference type="EMBL" id="QMBP01000003">
    <property type="protein sequence ID" value="RAZ91527.1"/>
    <property type="molecule type" value="Genomic_DNA"/>
</dbReference>
<protein>
    <submittedName>
        <fullName evidence="2">DNA-binding protein</fullName>
    </submittedName>
</protein>
<dbReference type="Pfam" id="PF04266">
    <property type="entry name" value="ASCH"/>
    <property type="match status" value="1"/>
</dbReference>
<evidence type="ECO:0000259" key="1">
    <source>
        <dbReference type="Pfam" id="PF04266"/>
    </source>
</evidence>
<dbReference type="OrthoDB" id="9797478at2"/>
<keyword evidence="3" id="KW-1185">Reference proteome</keyword>
<gene>
    <name evidence="2" type="ORF">DPM33_09685</name>
</gene>
<dbReference type="GO" id="GO:0003677">
    <property type="term" value="F:DNA binding"/>
    <property type="evidence" value="ECO:0007669"/>
    <property type="project" value="UniProtKB-KW"/>
</dbReference>
<evidence type="ECO:0000313" key="3">
    <source>
        <dbReference type="Proteomes" id="UP000251558"/>
    </source>
</evidence>
<dbReference type="Gene3D" id="2.30.130.30">
    <property type="entry name" value="Hypothetical protein"/>
    <property type="match status" value="1"/>
</dbReference>
<name>A0A330I3B2_9HYPH</name>
<dbReference type="SUPFAM" id="SSF88697">
    <property type="entry name" value="PUA domain-like"/>
    <property type="match status" value="1"/>
</dbReference>
<reference evidence="2 3" key="1">
    <citation type="submission" date="2018-07" db="EMBL/GenBank/DDBJ databases">
        <title>Diversity of Mesorhizobium strains in Brazil.</title>
        <authorList>
            <person name="Helene L.C.F."/>
            <person name="Dall'Agnol R."/>
            <person name="Delamuta J.R.M."/>
            <person name="Hungria M."/>
        </authorList>
    </citation>
    <scope>NUCLEOTIDE SEQUENCE [LARGE SCALE GENOMIC DNA]</scope>
    <source>
        <strain evidence="2 3">AC99b</strain>
    </source>
</reference>
<dbReference type="InterPro" id="IPR007374">
    <property type="entry name" value="ASCH_domain"/>
</dbReference>
<organism evidence="2 3">
    <name type="scientific">Mesorhizobium hawassense</name>
    <dbReference type="NCBI Taxonomy" id="1209954"/>
    <lineage>
        <taxon>Bacteria</taxon>
        <taxon>Pseudomonadati</taxon>
        <taxon>Pseudomonadota</taxon>
        <taxon>Alphaproteobacteria</taxon>
        <taxon>Hyphomicrobiales</taxon>
        <taxon>Phyllobacteriaceae</taxon>
        <taxon>Mesorhizobium</taxon>
    </lineage>
</organism>
<evidence type="ECO:0000313" key="2">
    <source>
        <dbReference type="EMBL" id="RAZ91527.1"/>
    </source>
</evidence>
<dbReference type="Proteomes" id="UP000251558">
    <property type="component" value="Unassembled WGS sequence"/>
</dbReference>
<comment type="caution">
    <text evidence="2">The sequence shown here is derived from an EMBL/GenBank/DDBJ whole genome shotgun (WGS) entry which is preliminary data.</text>
</comment>
<dbReference type="InterPro" id="IPR015947">
    <property type="entry name" value="PUA-like_sf"/>
</dbReference>
<accession>A0A330I3B2</accession>
<dbReference type="AlphaFoldDB" id="A0A330I3B2"/>
<sequence>MPSHSQASRSTLSSRAGGPLAKLTEAIISIRPAFAEAILSGNKTVELRRRIPPIEVGARLWIYVTRPVGAVAGVTVIDTILRGTPQAVWETYFDRIAINRSDFDRYFLGAREAIGIRLSKVQRIKPIGIEQLRDWKQGFHPPQVLSRITASEAKRLHQLASFEEEGGTNVVRLLRA</sequence>
<keyword evidence="2" id="KW-0238">DNA-binding</keyword>
<feature type="domain" description="ASCH" evidence="1">
    <location>
        <begin position="29"/>
        <end position="80"/>
    </location>
</feature>
<proteinExistence type="predicted"/>